<accession>M2AXF4</accession>
<dbReference type="PATRIC" id="fig|1263867.3.peg.5399"/>
<keyword evidence="3" id="KW-1185">Reference proteome</keyword>
<feature type="compositionally biased region" description="Basic and acidic residues" evidence="1">
    <location>
        <begin position="1"/>
        <end position="11"/>
    </location>
</feature>
<gene>
    <name evidence="2" type="ORF">RE6C_05042</name>
</gene>
<dbReference type="AlphaFoldDB" id="M2AXF4"/>
<feature type="region of interest" description="Disordered" evidence="1">
    <location>
        <begin position="1"/>
        <end position="25"/>
    </location>
</feature>
<proteinExistence type="predicted"/>
<name>M2AXF4_9BACT</name>
<dbReference type="Proteomes" id="UP000011529">
    <property type="component" value="Unassembled WGS sequence"/>
</dbReference>
<evidence type="ECO:0000313" key="2">
    <source>
        <dbReference type="EMBL" id="EMB14233.1"/>
    </source>
</evidence>
<reference evidence="2" key="1">
    <citation type="submission" date="2012-11" db="EMBL/GenBank/DDBJ databases">
        <title>Permanent draft genomes of Rhodopirellula europaea strain SH398 and 6C.</title>
        <authorList>
            <person name="Richter M."/>
            <person name="Richter-Heitmann T."/>
            <person name="Frank C."/>
            <person name="Harder J."/>
            <person name="Glockner F.O."/>
        </authorList>
    </citation>
    <scope>NUCLEOTIDE SEQUENCE</scope>
    <source>
        <strain evidence="2">6C</strain>
    </source>
</reference>
<evidence type="ECO:0000256" key="1">
    <source>
        <dbReference type="SAM" id="MobiDB-lite"/>
    </source>
</evidence>
<organism evidence="2 3">
    <name type="scientific">Rhodopirellula europaea 6C</name>
    <dbReference type="NCBI Taxonomy" id="1263867"/>
    <lineage>
        <taxon>Bacteria</taxon>
        <taxon>Pseudomonadati</taxon>
        <taxon>Planctomycetota</taxon>
        <taxon>Planctomycetia</taxon>
        <taxon>Pirellulales</taxon>
        <taxon>Pirellulaceae</taxon>
        <taxon>Rhodopirellula</taxon>
    </lineage>
</organism>
<sequence length="41" mass="4549">MPSMKETEVHRVMQTLGSENESNGLGKARWSVGLLLSKCED</sequence>
<evidence type="ECO:0000313" key="3">
    <source>
        <dbReference type="Proteomes" id="UP000011529"/>
    </source>
</evidence>
<protein>
    <submittedName>
        <fullName evidence="2">Uncharacterized protein</fullName>
    </submittedName>
</protein>
<reference evidence="2" key="2">
    <citation type="journal article" date="2013" name="Mar. Genomics">
        <title>Expression of sulfatases in Rhodopirellula baltica and the diversity of sulfatases in the genus Rhodopirellula.</title>
        <authorList>
            <person name="Wegner C.E."/>
            <person name="Richter-Heitmann T."/>
            <person name="Klindworth A."/>
            <person name="Klockow C."/>
            <person name="Richter M."/>
            <person name="Achstetter T."/>
            <person name="Glockner F.O."/>
            <person name="Harder J."/>
        </authorList>
    </citation>
    <scope>NUCLEOTIDE SEQUENCE [LARGE SCALE GENOMIC DNA]</scope>
    <source>
        <strain evidence="2">6C</strain>
    </source>
</reference>
<comment type="caution">
    <text evidence="2">The sequence shown here is derived from an EMBL/GenBank/DDBJ whole genome shotgun (WGS) entry which is preliminary data.</text>
</comment>
<dbReference type="EMBL" id="ANMO01000222">
    <property type="protein sequence ID" value="EMB14233.1"/>
    <property type="molecule type" value="Genomic_DNA"/>
</dbReference>